<dbReference type="Pfam" id="PF03514">
    <property type="entry name" value="GRAS"/>
    <property type="match status" value="1"/>
</dbReference>
<feature type="compositionally biased region" description="Polar residues" evidence="4">
    <location>
        <begin position="282"/>
        <end position="291"/>
    </location>
</feature>
<feature type="region of interest" description="Disordered" evidence="4">
    <location>
        <begin position="250"/>
        <end position="291"/>
    </location>
</feature>
<dbReference type="PROSITE" id="PS50985">
    <property type="entry name" value="GRAS"/>
    <property type="match status" value="1"/>
</dbReference>
<organism evidence="5">
    <name type="scientific">Sesamum angustifolium</name>
    <dbReference type="NCBI Taxonomy" id="2727405"/>
    <lineage>
        <taxon>Eukaryota</taxon>
        <taxon>Viridiplantae</taxon>
        <taxon>Streptophyta</taxon>
        <taxon>Embryophyta</taxon>
        <taxon>Tracheophyta</taxon>
        <taxon>Spermatophyta</taxon>
        <taxon>Magnoliopsida</taxon>
        <taxon>eudicotyledons</taxon>
        <taxon>Gunneridae</taxon>
        <taxon>Pentapetalae</taxon>
        <taxon>asterids</taxon>
        <taxon>lamiids</taxon>
        <taxon>Lamiales</taxon>
        <taxon>Pedaliaceae</taxon>
        <taxon>Sesamum</taxon>
    </lineage>
</organism>
<comment type="similarity">
    <text evidence="3">Belongs to the GRAS family.</text>
</comment>
<proteinExistence type="inferred from homology"/>
<evidence type="ECO:0000313" key="5">
    <source>
        <dbReference type="EMBL" id="KAL0289153.1"/>
    </source>
</evidence>
<accession>A0AAW2J4P6</accession>
<reference evidence="5" key="1">
    <citation type="submission" date="2020-06" db="EMBL/GenBank/DDBJ databases">
        <authorList>
            <person name="Li T."/>
            <person name="Hu X."/>
            <person name="Zhang T."/>
            <person name="Song X."/>
            <person name="Zhang H."/>
            <person name="Dai N."/>
            <person name="Sheng W."/>
            <person name="Hou X."/>
            <person name="Wei L."/>
        </authorList>
    </citation>
    <scope>NUCLEOTIDE SEQUENCE</scope>
    <source>
        <strain evidence="5">G01</strain>
        <tissue evidence="5">Leaf</tissue>
    </source>
</reference>
<evidence type="ECO:0000256" key="1">
    <source>
        <dbReference type="ARBA" id="ARBA00023015"/>
    </source>
</evidence>
<sequence>MVMDQYISSCSGTMSRIKFNNQAVPVSPDPNMIDYLRVRDRFLDRNNVDNMPVSSQFSFDAPGQSSEGEYPEDFDFSDVVLKYINHILMEEDVEDKTCMFQESAALQAAEKSFYEVLGEQYPASTDYQLLPNLDLETESPDDKFSGELKSYCGSGDMGALCPDWHTDPNCNGIDGHHVTGNFVSQSISQSSYSSSSSNDTIVDGPMDSPGVEEARKFLPSGSKLIVDMKYDKSVEKEQKEGHTSMIVKVEKNINSEESSDLSRGKKNPYHESMGLQDERSSKQSATYSESTVTPEMFDKSAYLKGSTGGKTRGKKQGGKRNVVDLRTLLTLCAQAVAADDRRTANEFLKQIRQHATPTGDGMQRLAHYFADGLVARMAGSGTQIYTSVINMPTSAADVLKAYHIYLATCPFRKISNFFANKTIMNLSAKVTRLHIIDFGILYGFQWPCFLQRLSSRPGGPPKLRITGIDLPCPGFRPSERVEETGRRLARYAETFKVPFEFNAIAQKWETITLEDLKINTDELLVVNCLYRFRNLLDETVMVNSPRNIVLNLIRKMNPAVFVLGIVNGSYNAPFFITRFREAMFHYSSLFDMLEAIIPREIHERMLLERIVFGREAMNVIACEAAERIERPETYKQWQARNMRAGFEQLPLDKEIMKMARNRVESSYHKDFVIDEDGHWMLQGWKGRIVYALSSWRPAY</sequence>
<feature type="short sequence motif" description="VHIID" evidence="3">
    <location>
        <begin position="433"/>
        <end position="437"/>
    </location>
</feature>
<reference evidence="5" key="2">
    <citation type="journal article" date="2024" name="Plant">
        <title>Genomic evolution and insights into agronomic trait innovations of Sesamum species.</title>
        <authorList>
            <person name="Miao H."/>
            <person name="Wang L."/>
            <person name="Qu L."/>
            <person name="Liu H."/>
            <person name="Sun Y."/>
            <person name="Le M."/>
            <person name="Wang Q."/>
            <person name="Wei S."/>
            <person name="Zheng Y."/>
            <person name="Lin W."/>
            <person name="Duan Y."/>
            <person name="Cao H."/>
            <person name="Xiong S."/>
            <person name="Wang X."/>
            <person name="Wei L."/>
            <person name="Li C."/>
            <person name="Ma Q."/>
            <person name="Ju M."/>
            <person name="Zhao R."/>
            <person name="Li G."/>
            <person name="Mu C."/>
            <person name="Tian Q."/>
            <person name="Mei H."/>
            <person name="Zhang T."/>
            <person name="Gao T."/>
            <person name="Zhang H."/>
        </authorList>
    </citation>
    <scope>NUCLEOTIDE SEQUENCE</scope>
    <source>
        <strain evidence="5">G01</strain>
    </source>
</reference>
<evidence type="ECO:0000256" key="4">
    <source>
        <dbReference type="SAM" id="MobiDB-lite"/>
    </source>
</evidence>
<comment type="caution">
    <text evidence="5">The sequence shown here is derived from an EMBL/GenBank/DDBJ whole genome shotgun (WGS) entry which is preliminary data.</text>
</comment>
<keyword evidence="1" id="KW-0805">Transcription regulation</keyword>
<feature type="region of interest" description="VHIID" evidence="3">
    <location>
        <begin position="402"/>
        <end position="467"/>
    </location>
</feature>
<evidence type="ECO:0000256" key="3">
    <source>
        <dbReference type="PROSITE-ProRule" id="PRU01191"/>
    </source>
</evidence>
<dbReference type="InterPro" id="IPR005202">
    <property type="entry name" value="TF_GRAS"/>
</dbReference>
<evidence type="ECO:0000256" key="2">
    <source>
        <dbReference type="ARBA" id="ARBA00023163"/>
    </source>
</evidence>
<keyword evidence="2" id="KW-0804">Transcription</keyword>
<dbReference type="PANTHER" id="PTHR31636">
    <property type="entry name" value="OSJNBA0084A10.13 PROTEIN-RELATED"/>
    <property type="match status" value="1"/>
</dbReference>
<feature type="region of interest" description="SAW" evidence="3">
    <location>
        <begin position="621"/>
        <end position="696"/>
    </location>
</feature>
<protein>
    <submittedName>
        <fullName evidence="5">Scarecrow-like protein 14</fullName>
    </submittedName>
</protein>
<dbReference type="AlphaFoldDB" id="A0AAW2J4P6"/>
<feature type="region of interest" description="Leucine repeat I (LRI)" evidence="3">
    <location>
        <begin position="323"/>
        <end position="383"/>
    </location>
</feature>
<comment type="caution">
    <text evidence="3">Lacks conserved residue(s) required for the propagation of feature annotation.</text>
</comment>
<dbReference type="EMBL" id="JACGWK010001412">
    <property type="protein sequence ID" value="KAL0289153.1"/>
    <property type="molecule type" value="Genomic_DNA"/>
</dbReference>
<gene>
    <name evidence="5" type="ORF">Sangu_2625000</name>
</gene>
<name>A0AAW2J4P6_9LAMI</name>
<feature type="region of interest" description="Leucine repeat II (LRII)" evidence="3">
    <location>
        <begin position="483"/>
        <end position="515"/>
    </location>
</feature>